<dbReference type="RefSeq" id="WP_026642090.1">
    <property type="nucleotide sequence ID" value="NZ_JGZU01000007.1"/>
</dbReference>
<keyword evidence="3" id="KW-1185">Reference proteome</keyword>
<accession>A0A087EFE8</accession>
<evidence type="ECO:0000313" key="3">
    <source>
        <dbReference type="Proteomes" id="UP000029080"/>
    </source>
</evidence>
<dbReference type="STRING" id="356829.BITS_1180"/>
<dbReference type="AlphaFoldDB" id="A0A087EFE8"/>
<keyword evidence="1" id="KW-0812">Transmembrane</keyword>
<protein>
    <recommendedName>
        <fullName evidence="4">Organic solvents resistance ABC transporter permease</fullName>
    </recommendedName>
</protein>
<gene>
    <name evidence="2" type="ORF">BITS_1180</name>
</gene>
<comment type="caution">
    <text evidence="2">The sequence shown here is derived from an EMBL/GenBank/DDBJ whole genome shotgun (WGS) entry which is preliminary data.</text>
</comment>
<feature type="transmembrane region" description="Helical" evidence="1">
    <location>
        <begin position="21"/>
        <end position="42"/>
    </location>
</feature>
<keyword evidence="1" id="KW-1133">Transmembrane helix</keyword>
<dbReference type="Pfam" id="PF18986">
    <property type="entry name" value="DUF5719"/>
    <property type="match status" value="1"/>
</dbReference>
<organism evidence="2 3">
    <name type="scientific">Bifidobacterium tsurumiense</name>
    <dbReference type="NCBI Taxonomy" id="356829"/>
    <lineage>
        <taxon>Bacteria</taxon>
        <taxon>Bacillati</taxon>
        <taxon>Actinomycetota</taxon>
        <taxon>Actinomycetes</taxon>
        <taxon>Bifidobacteriales</taxon>
        <taxon>Bifidobacteriaceae</taxon>
        <taxon>Bifidobacterium</taxon>
    </lineage>
</organism>
<dbReference type="EMBL" id="JGZU01000007">
    <property type="protein sequence ID" value="KFJ06499.1"/>
    <property type="molecule type" value="Genomic_DNA"/>
</dbReference>
<proteinExistence type="predicted"/>
<name>A0A087EFE8_9BIFI</name>
<dbReference type="Proteomes" id="UP000029080">
    <property type="component" value="Unassembled WGS sequence"/>
</dbReference>
<dbReference type="InterPro" id="IPR043777">
    <property type="entry name" value="DUF5719"/>
</dbReference>
<evidence type="ECO:0008006" key="4">
    <source>
        <dbReference type="Google" id="ProtNLM"/>
    </source>
</evidence>
<reference evidence="2 3" key="1">
    <citation type="submission" date="2014-03" db="EMBL/GenBank/DDBJ databases">
        <title>Genomics of Bifidobacteria.</title>
        <authorList>
            <person name="Ventura M."/>
            <person name="Milani C."/>
            <person name="Lugli G.A."/>
        </authorList>
    </citation>
    <scope>NUCLEOTIDE SEQUENCE [LARGE SCALE GENOMIC DNA]</scope>
    <source>
        <strain evidence="2 3">JCM 13495</strain>
    </source>
</reference>
<evidence type="ECO:0000256" key="1">
    <source>
        <dbReference type="SAM" id="Phobius"/>
    </source>
</evidence>
<dbReference type="OrthoDB" id="3240451at2"/>
<keyword evidence="1" id="KW-0472">Membrane</keyword>
<evidence type="ECO:0000313" key="2">
    <source>
        <dbReference type="EMBL" id="KFJ06499.1"/>
    </source>
</evidence>
<dbReference type="eggNOG" id="ENOG5033QBB">
    <property type="taxonomic scope" value="Bacteria"/>
</dbReference>
<sequence>MSNQALPSAPKKHTALRVTMAVLSGVCIVGVLVAMAIIPPSWIAHDSVPRENARMAQTVSQTQLTSYCPARMDLADSGSYGDSEFQASSGNVTSSARYAAFGSVYRATVSRIGNDEDSINLDSDSNLDANNAKVASGDVNDGARFVDTRLLQAQSGSGMAASVVSWATEGDLRGVSAASCAAPSLEQRFVLPSSATGTTHQLVVANPSSKATSLQIEVWGTSSSGALSLSTASSLNVAAQAESVLDLSAAAPSQDGLYVKVSSKETPIAAVVRTVKIDGLTSKGSDYAEPLPEAQRSAVLSGVSADDEVSIELFSEQDTTVTVYWLGKEGRSEAKKQDLAAQRVSVVDAGKAPQDTYGVMVETDGGTISVSAQLTRSGDGDQQDFALTGMQSPAQSSAITIPDNVQATVLIANTADQQESATIQAFDASGKALGSKEITVDASSSLSMKPEDIDENAELLLMKDNSALAWSARVQQQSVSDAKLAGLAVITPIALEPQNETIWAQSDQHVVQ</sequence>